<dbReference type="InterPro" id="IPR011256">
    <property type="entry name" value="Reg_factor_effector_dom_sf"/>
</dbReference>
<dbReference type="Pfam" id="PF06445">
    <property type="entry name" value="GyrI-like"/>
    <property type="match status" value="1"/>
</dbReference>
<proteinExistence type="predicted"/>
<feature type="domain" description="AraC effector-binding" evidence="1">
    <location>
        <begin position="1"/>
        <end position="151"/>
    </location>
</feature>
<name>A0ABS8XXF9_9BURK</name>
<keyword evidence="3" id="KW-1185">Reference proteome</keyword>
<evidence type="ECO:0000313" key="2">
    <source>
        <dbReference type="EMBL" id="MCE4555291.1"/>
    </source>
</evidence>
<dbReference type="InterPro" id="IPR053182">
    <property type="entry name" value="YobU-like_regulator"/>
</dbReference>
<comment type="caution">
    <text evidence="2">The sequence shown here is derived from an EMBL/GenBank/DDBJ whole genome shotgun (WGS) entry which is preliminary data.</text>
</comment>
<dbReference type="InterPro" id="IPR029442">
    <property type="entry name" value="GyrI-like"/>
</dbReference>
<dbReference type="Gene3D" id="3.20.80.10">
    <property type="entry name" value="Regulatory factor, effector binding domain"/>
    <property type="match status" value="1"/>
</dbReference>
<dbReference type="PANTHER" id="PTHR36444">
    <property type="entry name" value="TRANSCRIPTIONAL REGULATOR PROTEIN YOBU-RELATED"/>
    <property type="match status" value="1"/>
</dbReference>
<sequence>MKPMIVTCTPLCVVGMQIETKPMSPQIPELWSRFVQREHEISGVLDPRVTYGVMQIEVGGSGALRYLAGLSVTDQTAFVPAGMSAVTIPAGQYAVFEFPLSDIGSSFDFIFNNWLPSSRYTQAGSPLFERYGADFDPTVPSSRMEAYIPVASSLNDAQLAGQAGHQRQAASHRTLG</sequence>
<dbReference type="Proteomes" id="UP001200741">
    <property type="component" value="Unassembled WGS sequence"/>
</dbReference>
<dbReference type="PANTHER" id="PTHR36444:SF2">
    <property type="entry name" value="TRANSCRIPTIONAL REGULATOR PROTEIN YOBU-RELATED"/>
    <property type="match status" value="1"/>
</dbReference>
<evidence type="ECO:0000313" key="3">
    <source>
        <dbReference type="Proteomes" id="UP001200741"/>
    </source>
</evidence>
<organism evidence="2 3">
    <name type="scientific">Pelomonas cellulosilytica</name>
    <dbReference type="NCBI Taxonomy" id="2906762"/>
    <lineage>
        <taxon>Bacteria</taxon>
        <taxon>Pseudomonadati</taxon>
        <taxon>Pseudomonadota</taxon>
        <taxon>Betaproteobacteria</taxon>
        <taxon>Burkholderiales</taxon>
        <taxon>Sphaerotilaceae</taxon>
        <taxon>Roseateles</taxon>
    </lineage>
</organism>
<dbReference type="RefSeq" id="WP_233372304.1">
    <property type="nucleotide sequence ID" value="NZ_JAJTWU010000004.1"/>
</dbReference>
<dbReference type="EMBL" id="JAJTWU010000004">
    <property type="protein sequence ID" value="MCE4555291.1"/>
    <property type="molecule type" value="Genomic_DNA"/>
</dbReference>
<evidence type="ECO:0000259" key="1">
    <source>
        <dbReference type="SMART" id="SM00871"/>
    </source>
</evidence>
<protein>
    <submittedName>
        <fullName evidence="2">GyrI-like domain-containing protein</fullName>
    </submittedName>
</protein>
<accession>A0ABS8XXF9</accession>
<dbReference type="SUPFAM" id="SSF55136">
    <property type="entry name" value="Probable bacterial effector-binding domain"/>
    <property type="match status" value="1"/>
</dbReference>
<gene>
    <name evidence="2" type="ORF">LXT13_12780</name>
</gene>
<reference evidence="2 3" key="1">
    <citation type="submission" date="2021-12" db="EMBL/GenBank/DDBJ databases">
        <title>Genome seq of P8.</title>
        <authorList>
            <person name="Seo T."/>
        </authorList>
    </citation>
    <scope>NUCLEOTIDE SEQUENCE [LARGE SCALE GENOMIC DNA]</scope>
    <source>
        <strain evidence="2 3">P8</strain>
    </source>
</reference>
<dbReference type="SMART" id="SM00871">
    <property type="entry name" value="AraC_E_bind"/>
    <property type="match status" value="1"/>
</dbReference>
<dbReference type="InterPro" id="IPR010499">
    <property type="entry name" value="AraC_E-bd"/>
</dbReference>